<gene>
    <name evidence="1" type="ORF">SAMN05421785_102414</name>
</gene>
<name>A0A1N7LQ25_9FLAO</name>
<protein>
    <submittedName>
        <fullName evidence="1">Uncharacterized protein</fullName>
    </submittedName>
</protein>
<dbReference type="STRING" id="373672.SAMN05421785_102414"/>
<sequence>MHFLQKDCNLYYILSKNELDLQYNNKFLAYGELFYFFSILSQTQYLG</sequence>
<reference evidence="1 2" key="1">
    <citation type="submission" date="2017-01" db="EMBL/GenBank/DDBJ databases">
        <authorList>
            <person name="Mah S.A."/>
            <person name="Swanson W.J."/>
            <person name="Moy G.W."/>
            <person name="Vacquier V.D."/>
        </authorList>
    </citation>
    <scope>NUCLEOTIDE SEQUENCE [LARGE SCALE GENOMIC DNA]</scope>
    <source>
        <strain evidence="1 2">DSM 18014</strain>
    </source>
</reference>
<dbReference type="EMBL" id="FTOV01000002">
    <property type="protein sequence ID" value="SIS75884.1"/>
    <property type="molecule type" value="Genomic_DNA"/>
</dbReference>
<evidence type="ECO:0000313" key="2">
    <source>
        <dbReference type="Proteomes" id="UP000185781"/>
    </source>
</evidence>
<dbReference type="AlphaFoldDB" id="A0A1N7LQ25"/>
<organism evidence="1 2">
    <name type="scientific">Chryseobacterium gambrini</name>
    <dbReference type="NCBI Taxonomy" id="373672"/>
    <lineage>
        <taxon>Bacteria</taxon>
        <taxon>Pseudomonadati</taxon>
        <taxon>Bacteroidota</taxon>
        <taxon>Flavobacteriia</taxon>
        <taxon>Flavobacteriales</taxon>
        <taxon>Weeksellaceae</taxon>
        <taxon>Chryseobacterium group</taxon>
        <taxon>Chryseobacterium</taxon>
    </lineage>
</organism>
<proteinExistence type="predicted"/>
<evidence type="ECO:0000313" key="1">
    <source>
        <dbReference type="EMBL" id="SIS75884.1"/>
    </source>
</evidence>
<dbReference type="Proteomes" id="UP000185781">
    <property type="component" value="Unassembled WGS sequence"/>
</dbReference>
<accession>A0A1N7LQ25</accession>